<comment type="subcellular location">
    <subcellularLocation>
        <location evidence="1">Membrane</location>
        <topology evidence="1">Single-pass membrane protein</topology>
    </subcellularLocation>
</comment>
<dbReference type="EMBL" id="CAJHNH020000849">
    <property type="protein sequence ID" value="CAG5120186.1"/>
    <property type="molecule type" value="Genomic_DNA"/>
</dbReference>
<gene>
    <name evidence="7" type="ORF">CUNI_LOCUS5744</name>
</gene>
<accession>A0A8S3Z0P2</accession>
<evidence type="ECO:0000256" key="2">
    <source>
        <dbReference type="ARBA" id="ARBA00022692"/>
    </source>
</evidence>
<dbReference type="SMART" id="SM00112">
    <property type="entry name" value="CA"/>
    <property type="match status" value="2"/>
</dbReference>
<dbReference type="GO" id="GO:0005509">
    <property type="term" value="F:calcium ion binding"/>
    <property type="evidence" value="ECO:0007669"/>
    <property type="project" value="UniProtKB-UniRule"/>
</dbReference>
<dbReference type="GO" id="GO:0005886">
    <property type="term" value="C:plasma membrane"/>
    <property type="evidence" value="ECO:0007669"/>
    <property type="project" value="TreeGrafter"/>
</dbReference>
<feature type="domain" description="Cadherin" evidence="6">
    <location>
        <begin position="117"/>
        <end position="214"/>
    </location>
</feature>
<keyword evidence="3" id="KW-1133">Transmembrane helix</keyword>
<dbReference type="InterPro" id="IPR050174">
    <property type="entry name" value="Protocadherin/Cadherin-CA"/>
</dbReference>
<keyword evidence="3" id="KW-0472">Membrane</keyword>
<name>A0A8S3Z0P2_9EUPU</name>
<dbReference type="PANTHER" id="PTHR24028">
    <property type="entry name" value="CADHERIN-87A"/>
    <property type="match status" value="1"/>
</dbReference>
<dbReference type="GO" id="GO:0007156">
    <property type="term" value="P:homophilic cell adhesion via plasma membrane adhesion molecules"/>
    <property type="evidence" value="ECO:0007669"/>
    <property type="project" value="InterPro"/>
</dbReference>
<evidence type="ECO:0000313" key="8">
    <source>
        <dbReference type="Proteomes" id="UP000678393"/>
    </source>
</evidence>
<evidence type="ECO:0000313" key="7">
    <source>
        <dbReference type="EMBL" id="CAG5120186.1"/>
    </source>
</evidence>
<evidence type="ECO:0000256" key="1">
    <source>
        <dbReference type="ARBA" id="ARBA00004167"/>
    </source>
</evidence>
<dbReference type="OrthoDB" id="6144753at2759"/>
<keyword evidence="4" id="KW-0325">Glycoprotein</keyword>
<organism evidence="7 8">
    <name type="scientific">Candidula unifasciata</name>
    <dbReference type="NCBI Taxonomy" id="100452"/>
    <lineage>
        <taxon>Eukaryota</taxon>
        <taxon>Metazoa</taxon>
        <taxon>Spiralia</taxon>
        <taxon>Lophotrochozoa</taxon>
        <taxon>Mollusca</taxon>
        <taxon>Gastropoda</taxon>
        <taxon>Heterobranchia</taxon>
        <taxon>Euthyneura</taxon>
        <taxon>Panpulmonata</taxon>
        <taxon>Eupulmonata</taxon>
        <taxon>Stylommatophora</taxon>
        <taxon>Helicina</taxon>
        <taxon>Helicoidea</taxon>
        <taxon>Geomitridae</taxon>
        <taxon>Candidula</taxon>
    </lineage>
</organism>
<dbReference type="PRINTS" id="PR00205">
    <property type="entry name" value="CADHERIN"/>
</dbReference>
<dbReference type="SUPFAM" id="SSF49313">
    <property type="entry name" value="Cadherin-like"/>
    <property type="match status" value="2"/>
</dbReference>
<feature type="domain" description="Cadherin" evidence="6">
    <location>
        <begin position="1"/>
        <end position="116"/>
    </location>
</feature>
<sequence>GSIVPISPRIYAYDPDLTLHARVTYSFHGPEYLSKADQIDQSHLSAGYKQYLDTASQNNPIFNIDANTAEVKLVLFPTAEEIYILVQASQVDNPSRYGVALLTIRVQGSNINAPVFSRSYYQMVIPEVFPVGHVVTAVFATDKDSGSAITYSLDDPSKTFDIYPDTGDIILIRELSYVLKNSYEITAIASDGTLESRVAVYVQVGAVLNTPPQFLNTSLNVTAERRQGEFIADIDARDSGENTTLVYSLLNYN</sequence>
<dbReference type="AlphaFoldDB" id="A0A8S3Z0P2"/>
<dbReference type="Gene3D" id="2.60.40.60">
    <property type="entry name" value="Cadherins"/>
    <property type="match status" value="2"/>
</dbReference>
<dbReference type="Proteomes" id="UP000678393">
    <property type="component" value="Unassembled WGS sequence"/>
</dbReference>
<reference evidence="7" key="1">
    <citation type="submission" date="2021-04" db="EMBL/GenBank/DDBJ databases">
        <authorList>
            <consortium name="Molecular Ecology Group"/>
        </authorList>
    </citation>
    <scope>NUCLEOTIDE SEQUENCE</scope>
</reference>
<proteinExistence type="predicted"/>
<dbReference type="PROSITE" id="PS50268">
    <property type="entry name" value="CADHERIN_2"/>
    <property type="match status" value="2"/>
</dbReference>
<evidence type="ECO:0000256" key="4">
    <source>
        <dbReference type="ARBA" id="ARBA00023180"/>
    </source>
</evidence>
<dbReference type="Pfam" id="PF00028">
    <property type="entry name" value="Cadherin"/>
    <property type="match status" value="1"/>
</dbReference>
<evidence type="ECO:0000256" key="3">
    <source>
        <dbReference type="ARBA" id="ARBA00022989"/>
    </source>
</evidence>
<dbReference type="InterPro" id="IPR002126">
    <property type="entry name" value="Cadherin-like_dom"/>
</dbReference>
<keyword evidence="2" id="KW-0812">Transmembrane</keyword>
<evidence type="ECO:0000256" key="5">
    <source>
        <dbReference type="PROSITE-ProRule" id="PRU00043"/>
    </source>
</evidence>
<dbReference type="CDD" id="cd11304">
    <property type="entry name" value="Cadherin_repeat"/>
    <property type="match status" value="2"/>
</dbReference>
<feature type="non-terminal residue" evidence="7">
    <location>
        <position position="1"/>
    </location>
</feature>
<keyword evidence="5" id="KW-0106">Calcium</keyword>
<dbReference type="PANTHER" id="PTHR24028:SF328">
    <property type="entry name" value="CADHERIN-3"/>
    <property type="match status" value="1"/>
</dbReference>
<dbReference type="InterPro" id="IPR015919">
    <property type="entry name" value="Cadherin-like_sf"/>
</dbReference>
<protein>
    <recommendedName>
        <fullName evidence="6">Cadherin domain-containing protein</fullName>
    </recommendedName>
</protein>
<comment type="caution">
    <text evidence="7">The sequence shown here is derived from an EMBL/GenBank/DDBJ whole genome shotgun (WGS) entry which is preliminary data.</text>
</comment>
<evidence type="ECO:0000259" key="6">
    <source>
        <dbReference type="PROSITE" id="PS50268"/>
    </source>
</evidence>
<keyword evidence="8" id="KW-1185">Reference proteome</keyword>
<feature type="non-terminal residue" evidence="7">
    <location>
        <position position="253"/>
    </location>
</feature>